<dbReference type="InterPro" id="IPR051449">
    <property type="entry name" value="ABC-2_transporter_component"/>
</dbReference>
<feature type="transmembrane region" description="Helical" evidence="8">
    <location>
        <begin position="21"/>
        <end position="39"/>
    </location>
</feature>
<evidence type="ECO:0000256" key="3">
    <source>
        <dbReference type="ARBA" id="ARBA00022448"/>
    </source>
</evidence>
<proteinExistence type="inferred from homology"/>
<dbReference type="PANTHER" id="PTHR30294:SF47">
    <property type="entry name" value="INNER MEMBRANE TRANSPORT PERMEASE YHHJ"/>
    <property type="match status" value="1"/>
</dbReference>
<gene>
    <name evidence="10" type="ORF">LDG_8623</name>
</gene>
<evidence type="ECO:0000256" key="7">
    <source>
        <dbReference type="ARBA" id="ARBA00023136"/>
    </source>
</evidence>
<feature type="transmembrane region" description="Helical" evidence="8">
    <location>
        <begin position="255"/>
        <end position="279"/>
    </location>
</feature>
<evidence type="ECO:0000256" key="4">
    <source>
        <dbReference type="ARBA" id="ARBA00022475"/>
    </source>
</evidence>
<comment type="similarity">
    <text evidence="2">Belongs to the ABC-2 integral membrane protein family.</text>
</comment>
<dbReference type="STRING" id="658187.LDG_8623"/>
<keyword evidence="4" id="KW-1003">Cell membrane</keyword>
<dbReference type="PROSITE" id="PS51012">
    <property type="entry name" value="ABC_TM2"/>
    <property type="match status" value="1"/>
</dbReference>
<keyword evidence="6 8" id="KW-1133">Transmembrane helix</keyword>
<dbReference type="InParanoid" id="G9ETJ1"/>
<feature type="transmembrane region" description="Helical" evidence="8">
    <location>
        <begin position="172"/>
        <end position="198"/>
    </location>
</feature>
<dbReference type="InterPro" id="IPR013525">
    <property type="entry name" value="ABC2_TM"/>
</dbReference>
<dbReference type="OrthoDB" id="9808686at2"/>
<organism evidence="10 11">
    <name type="scientific">Legionella drancourtii LLAP12</name>
    <dbReference type="NCBI Taxonomy" id="658187"/>
    <lineage>
        <taxon>Bacteria</taxon>
        <taxon>Pseudomonadati</taxon>
        <taxon>Pseudomonadota</taxon>
        <taxon>Gammaproteobacteria</taxon>
        <taxon>Legionellales</taxon>
        <taxon>Legionellaceae</taxon>
        <taxon>Legionella</taxon>
    </lineage>
</organism>
<feature type="transmembrane region" description="Helical" evidence="8">
    <location>
        <begin position="286"/>
        <end position="304"/>
    </location>
</feature>
<feature type="domain" description="ABC transmembrane type-2" evidence="9">
    <location>
        <begin position="132"/>
        <end position="368"/>
    </location>
</feature>
<name>G9ETJ1_9GAMM</name>
<comment type="subcellular location">
    <subcellularLocation>
        <location evidence="1">Cell membrane</location>
        <topology evidence="1">Multi-pass membrane protein</topology>
    </subcellularLocation>
</comment>
<evidence type="ECO:0000313" key="10">
    <source>
        <dbReference type="EMBL" id="EHL29658.1"/>
    </source>
</evidence>
<dbReference type="Gene3D" id="3.40.1710.10">
    <property type="entry name" value="abc type-2 transporter like domain"/>
    <property type="match status" value="1"/>
</dbReference>
<dbReference type="GO" id="GO:0140359">
    <property type="term" value="F:ABC-type transporter activity"/>
    <property type="evidence" value="ECO:0007669"/>
    <property type="project" value="InterPro"/>
</dbReference>
<dbReference type="Proteomes" id="UP000002770">
    <property type="component" value="Unassembled WGS sequence"/>
</dbReference>
<evidence type="ECO:0000256" key="5">
    <source>
        <dbReference type="ARBA" id="ARBA00022692"/>
    </source>
</evidence>
<protein>
    <submittedName>
        <fullName evidence="10">Export ABC transporter permease protein</fullName>
    </submittedName>
</protein>
<feature type="transmembrane region" description="Helical" evidence="8">
    <location>
        <begin position="219"/>
        <end position="243"/>
    </location>
</feature>
<feature type="transmembrane region" description="Helical" evidence="8">
    <location>
        <begin position="342"/>
        <end position="362"/>
    </location>
</feature>
<dbReference type="EMBL" id="JH413847">
    <property type="protein sequence ID" value="EHL29658.1"/>
    <property type="molecule type" value="Genomic_DNA"/>
</dbReference>
<dbReference type="eggNOG" id="COG0842">
    <property type="taxonomic scope" value="Bacteria"/>
</dbReference>
<dbReference type="AlphaFoldDB" id="G9ETJ1"/>
<sequence>MHIKNIYCLGVKELISLRRDPILLALILFSFTIYIYSAATSLPETLHNTPISIVDEDQSPLSRKIIAAFYPPYFMSPTITTLNQIDARLNAGMDTFSIVIPMKFEQDVLAGKKPAIQLNIDATRISQALAGNEDVQQIITKEVNAFLQSYQSNKLPRIDVPFRVMFNPELELSWFGAVIELITSITLLSIILTGAALIREREHGTVEHLLVMPVTPFEIMISKIWAMTLVVLICSFFSIELVIRLILSMPIEGSLFLFMIGTVLFLFATTSLGIFLGTFARSMPQFALLMILILLPMQILSGGLTPRESMPEFIQKIMLTTPNTHFVMLAQSVLYRGAGLRIIWPQFLALALIGIVLFSVSMSRFRKTLALMA</sequence>
<keyword evidence="5 8" id="KW-0812">Transmembrane</keyword>
<keyword evidence="3" id="KW-0813">Transport</keyword>
<reference evidence="10 11" key="1">
    <citation type="journal article" date="2011" name="BMC Genomics">
        <title>Insight into cross-talk between intra-amoebal pathogens.</title>
        <authorList>
            <person name="Gimenez G."/>
            <person name="Bertelli C."/>
            <person name="Moliner C."/>
            <person name="Robert C."/>
            <person name="Raoult D."/>
            <person name="Fournier P.E."/>
            <person name="Greub G."/>
        </authorList>
    </citation>
    <scope>NUCLEOTIDE SEQUENCE [LARGE SCALE GENOMIC DNA]</scope>
    <source>
        <strain evidence="10 11">LLAP12</strain>
    </source>
</reference>
<evidence type="ECO:0000256" key="2">
    <source>
        <dbReference type="ARBA" id="ARBA00007783"/>
    </source>
</evidence>
<accession>G9ETJ1</accession>
<dbReference type="RefSeq" id="WP_006872495.1">
    <property type="nucleotide sequence ID" value="NZ_JH413847.1"/>
</dbReference>
<dbReference type="HOGENOM" id="CLU_039483_8_1_6"/>
<evidence type="ECO:0000256" key="6">
    <source>
        <dbReference type="ARBA" id="ARBA00022989"/>
    </source>
</evidence>
<evidence type="ECO:0000256" key="8">
    <source>
        <dbReference type="SAM" id="Phobius"/>
    </source>
</evidence>
<dbReference type="Pfam" id="PF12698">
    <property type="entry name" value="ABC2_membrane_3"/>
    <property type="match status" value="1"/>
</dbReference>
<dbReference type="FunCoup" id="G9ETJ1">
    <property type="interactions" value="51"/>
</dbReference>
<evidence type="ECO:0000256" key="1">
    <source>
        <dbReference type="ARBA" id="ARBA00004651"/>
    </source>
</evidence>
<evidence type="ECO:0000313" key="11">
    <source>
        <dbReference type="Proteomes" id="UP000002770"/>
    </source>
</evidence>
<dbReference type="PANTHER" id="PTHR30294">
    <property type="entry name" value="MEMBRANE COMPONENT OF ABC TRANSPORTER YHHJ-RELATED"/>
    <property type="match status" value="1"/>
</dbReference>
<dbReference type="InterPro" id="IPR047817">
    <property type="entry name" value="ABC2_TM_bact-type"/>
</dbReference>
<keyword evidence="7 8" id="KW-0472">Membrane</keyword>
<keyword evidence="11" id="KW-1185">Reference proteome</keyword>
<dbReference type="GO" id="GO:0005886">
    <property type="term" value="C:plasma membrane"/>
    <property type="evidence" value="ECO:0007669"/>
    <property type="project" value="UniProtKB-SubCell"/>
</dbReference>
<evidence type="ECO:0000259" key="9">
    <source>
        <dbReference type="PROSITE" id="PS51012"/>
    </source>
</evidence>